<dbReference type="EMBL" id="KL596648">
    <property type="protein sequence ID" value="KER31268.1"/>
    <property type="molecule type" value="Genomic_DNA"/>
</dbReference>
<dbReference type="AlphaFoldDB" id="A0A074ZUY4"/>
<evidence type="ECO:0000256" key="1">
    <source>
        <dbReference type="ARBA" id="ARBA00004389"/>
    </source>
</evidence>
<evidence type="ECO:0000313" key="10">
    <source>
        <dbReference type="Proteomes" id="UP000054324"/>
    </source>
</evidence>
<evidence type="ECO:0000256" key="4">
    <source>
        <dbReference type="ARBA" id="ARBA00022679"/>
    </source>
</evidence>
<dbReference type="RefSeq" id="XP_009165010.1">
    <property type="nucleotide sequence ID" value="XM_009166746.1"/>
</dbReference>
<keyword evidence="6" id="KW-0256">Endoplasmic reticulum</keyword>
<keyword evidence="7" id="KW-1133">Transmembrane helix</keyword>
<dbReference type="GeneID" id="20327180"/>
<name>A0A074ZUY4_OPIVI</name>
<reference evidence="9 10" key="1">
    <citation type="submission" date="2013-11" db="EMBL/GenBank/DDBJ databases">
        <title>Opisthorchis viverrini - life in the bile duct.</title>
        <authorList>
            <person name="Young N.D."/>
            <person name="Nagarajan N."/>
            <person name="Lin S.J."/>
            <person name="Korhonen P.K."/>
            <person name="Jex A.R."/>
            <person name="Hall R.S."/>
            <person name="Safavi-Hemami H."/>
            <person name="Kaewkong W."/>
            <person name="Bertrand D."/>
            <person name="Gao S."/>
            <person name="Seet Q."/>
            <person name="Wongkham S."/>
            <person name="Teh B.T."/>
            <person name="Wongkham C."/>
            <person name="Intapan P.M."/>
            <person name="Maleewong W."/>
            <person name="Yang X."/>
            <person name="Hu M."/>
            <person name="Wang Z."/>
            <person name="Hofmann A."/>
            <person name="Sternberg P.W."/>
            <person name="Tan P."/>
            <person name="Wang J."/>
            <person name="Gasser R.B."/>
        </authorList>
    </citation>
    <scope>NUCLEOTIDE SEQUENCE [LARGE SCALE GENOMIC DNA]</scope>
</reference>
<dbReference type="OrthoDB" id="614844at2759"/>
<accession>A0A074ZUY4</accession>
<dbReference type="GO" id="GO:0005789">
    <property type="term" value="C:endoplasmic reticulum membrane"/>
    <property type="evidence" value="ECO:0007669"/>
    <property type="project" value="UniProtKB-SubCell"/>
</dbReference>
<comment type="pathway">
    <text evidence="2">Protein modification; protein glycosylation.</text>
</comment>
<dbReference type="Proteomes" id="UP000054324">
    <property type="component" value="Unassembled WGS sequence"/>
</dbReference>
<comment type="subcellular location">
    <subcellularLocation>
        <location evidence="1">Endoplasmic reticulum membrane</location>
        <topology evidence="1">Single-pass membrane protein</topology>
    </subcellularLocation>
</comment>
<evidence type="ECO:0000313" key="9">
    <source>
        <dbReference type="EMBL" id="KER31268.1"/>
    </source>
</evidence>
<evidence type="ECO:0000256" key="3">
    <source>
        <dbReference type="ARBA" id="ARBA00022676"/>
    </source>
</evidence>
<dbReference type="KEGG" id="ovi:T265_13012"/>
<keyword evidence="5" id="KW-0812">Transmembrane</keyword>
<evidence type="ECO:0000256" key="5">
    <source>
        <dbReference type="ARBA" id="ARBA00022692"/>
    </source>
</evidence>
<dbReference type="InterPro" id="IPR026051">
    <property type="entry name" value="ALG1-like"/>
</dbReference>
<dbReference type="STRING" id="6198.A0A074ZUY4"/>
<evidence type="ECO:0000256" key="2">
    <source>
        <dbReference type="ARBA" id="ARBA00004922"/>
    </source>
</evidence>
<evidence type="ECO:0000256" key="7">
    <source>
        <dbReference type="ARBA" id="ARBA00022989"/>
    </source>
</evidence>
<keyword evidence="4" id="KW-0808">Transferase</keyword>
<evidence type="ECO:0000256" key="8">
    <source>
        <dbReference type="ARBA" id="ARBA00023136"/>
    </source>
</evidence>
<dbReference type="CTD" id="20327180"/>
<proteinExistence type="predicted"/>
<keyword evidence="8" id="KW-0472">Membrane</keyword>
<organism evidence="9 10">
    <name type="scientific">Opisthorchis viverrini</name>
    <name type="common">Southeast Asian liver fluke</name>
    <dbReference type="NCBI Taxonomy" id="6198"/>
    <lineage>
        <taxon>Eukaryota</taxon>
        <taxon>Metazoa</taxon>
        <taxon>Spiralia</taxon>
        <taxon>Lophotrochozoa</taxon>
        <taxon>Platyhelminthes</taxon>
        <taxon>Trematoda</taxon>
        <taxon>Digenea</taxon>
        <taxon>Opisthorchiida</taxon>
        <taxon>Opisthorchiata</taxon>
        <taxon>Opisthorchiidae</taxon>
        <taxon>Opisthorchis</taxon>
    </lineage>
</organism>
<dbReference type="SUPFAM" id="SSF53756">
    <property type="entry name" value="UDP-Glycosyltransferase/glycogen phosphorylase"/>
    <property type="match status" value="1"/>
</dbReference>
<gene>
    <name evidence="9" type="ORF">T265_13012</name>
</gene>
<dbReference type="Gene3D" id="3.40.50.2000">
    <property type="entry name" value="Glycogen Phosphorylase B"/>
    <property type="match status" value="1"/>
</dbReference>
<dbReference type="GO" id="GO:0000030">
    <property type="term" value="F:mannosyltransferase activity"/>
    <property type="evidence" value="ECO:0007669"/>
    <property type="project" value="InterPro"/>
</dbReference>
<sequence>MTGKRTVHVFVLGDLARSPRIATHARYLADEGWSVTISGFSPSGDFSMAKRPLRVLPIPPSPNFRKFLYPPMLALILKKHLKANGILASVVYDRPPDEFKPTSADSAHRLLSRLSSEYPQLGDPEGSLRRTRLTEITALPATLGGSTPQWRPDRPAFVVSSCSWTPDDDFSLVVDALDCYDKSAALPHSFLPNILFAVTGRGPLRDHFAQLIDSKQWSHVEVIMPWLEWADYPVLLGCADLGISVHRSSSNLDLPMKVVDLFGVGVPVLALAYPALAELMPEDRFGGMFTNSSDLAEQLIDLLYTQPKSATIGSPHLLTYRNNLKEAMTTTPRGHAYWRDVCLPIFENMIKPE</sequence>
<dbReference type="PANTHER" id="PTHR13036">
    <property type="entry name" value="BETA1,4 MANNOSYLTRANSFERASE"/>
    <property type="match status" value="1"/>
</dbReference>
<keyword evidence="10" id="KW-1185">Reference proteome</keyword>
<evidence type="ECO:0000256" key="6">
    <source>
        <dbReference type="ARBA" id="ARBA00022824"/>
    </source>
</evidence>
<dbReference type="PANTHER" id="PTHR13036:SF0">
    <property type="entry name" value="CHITOBIOSYLDIPHOSPHODOLICHOL BETA-MANNOSYLTRANSFERASE"/>
    <property type="match status" value="1"/>
</dbReference>
<protein>
    <submittedName>
        <fullName evidence="9">Uncharacterized protein</fullName>
    </submittedName>
</protein>
<keyword evidence="3" id="KW-0328">Glycosyltransferase</keyword>